<organism evidence="2 3">
    <name type="scientific">Aliiruegeria lutimaris</name>
    <dbReference type="NCBI Taxonomy" id="571298"/>
    <lineage>
        <taxon>Bacteria</taxon>
        <taxon>Pseudomonadati</taxon>
        <taxon>Pseudomonadota</taxon>
        <taxon>Alphaproteobacteria</taxon>
        <taxon>Rhodobacterales</taxon>
        <taxon>Roseobacteraceae</taxon>
        <taxon>Aliiruegeria</taxon>
    </lineage>
</organism>
<feature type="transmembrane region" description="Helical" evidence="1">
    <location>
        <begin position="116"/>
        <end position="133"/>
    </location>
</feature>
<feature type="transmembrane region" description="Helical" evidence="1">
    <location>
        <begin position="333"/>
        <end position="355"/>
    </location>
</feature>
<dbReference type="EMBL" id="FNEK01000003">
    <property type="protein sequence ID" value="SDI44132.1"/>
    <property type="molecule type" value="Genomic_DNA"/>
</dbReference>
<name>A0A1G8KL78_9RHOB</name>
<keyword evidence="1" id="KW-0472">Membrane</keyword>
<keyword evidence="3" id="KW-1185">Reference proteome</keyword>
<feature type="transmembrane region" description="Helical" evidence="1">
    <location>
        <begin position="302"/>
        <end position="321"/>
    </location>
</feature>
<evidence type="ECO:0000313" key="3">
    <source>
        <dbReference type="Proteomes" id="UP000199382"/>
    </source>
</evidence>
<feature type="transmembrane region" description="Helical" evidence="1">
    <location>
        <begin position="272"/>
        <end position="296"/>
    </location>
</feature>
<keyword evidence="1" id="KW-0812">Transmembrane</keyword>
<dbReference type="Pfam" id="PF05940">
    <property type="entry name" value="NnrS"/>
    <property type="match status" value="1"/>
</dbReference>
<feature type="transmembrane region" description="Helical" evidence="1">
    <location>
        <begin position="56"/>
        <end position="78"/>
    </location>
</feature>
<feature type="transmembrane region" description="Helical" evidence="1">
    <location>
        <begin position="12"/>
        <end position="36"/>
    </location>
</feature>
<dbReference type="Proteomes" id="UP000199382">
    <property type="component" value="Unassembled WGS sequence"/>
</dbReference>
<dbReference type="InterPro" id="IPR010266">
    <property type="entry name" value="NnrS"/>
</dbReference>
<feature type="transmembrane region" description="Helical" evidence="1">
    <location>
        <begin position="145"/>
        <end position="163"/>
    </location>
</feature>
<feature type="transmembrane region" description="Helical" evidence="1">
    <location>
        <begin position="90"/>
        <end position="110"/>
    </location>
</feature>
<dbReference type="AlphaFoldDB" id="A0A1G8KL78"/>
<feature type="transmembrane region" description="Helical" evidence="1">
    <location>
        <begin position="367"/>
        <end position="390"/>
    </location>
</feature>
<feature type="transmembrane region" description="Helical" evidence="1">
    <location>
        <begin position="224"/>
        <end position="251"/>
    </location>
</feature>
<reference evidence="2 3" key="1">
    <citation type="submission" date="2016-10" db="EMBL/GenBank/DDBJ databases">
        <authorList>
            <person name="de Groot N.N."/>
        </authorList>
    </citation>
    <scope>NUCLEOTIDE SEQUENCE [LARGE SCALE GENOMIC DNA]</scope>
    <source>
        <strain evidence="2 3">DSM 25294</strain>
    </source>
</reference>
<evidence type="ECO:0000313" key="2">
    <source>
        <dbReference type="EMBL" id="SDI44132.1"/>
    </source>
</evidence>
<dbReference type="RefSeq" id="WP_093148628.1">
    <property type="nucleotide sequence ID" value="NZ_FNEK01000003.1"/>
</dbReference>
<proteinExistence type="predicted"/>
<gene>
    <name evidence="2" type="ORF">SAMN04488026_100322</name>
</gene>
<dbReference type="STRING" id="571298.SAMN04488026_100322"/>
<keyword evidence="1" id="KW-1133">Transmembrane helix</keyword>
<accession>A0A1G8KL78</accession>
<protein>
    <submittedName>
        <fullName evidence="2">Uncharacterized protein involved in response to NO</fullName>
    </submittedName>
</protein>
<dbReference type="OrthoDB" id="9770040at2"/>
<evidence type="ECO:0000256" key="1">
    <source>
        <dbReference type="SAM" id="Phobius"/>
    </source>
</evidence>
<sequence>MTPRMNIFFSEGFRVFFLLAGLYAVFAGVIWVIWLTDPFPGGVLGAPHFAVPPQQWHAHEMIFGYASTALGGFLLTAVPNWTGTQAARHLFVILTSSIWLAGRLAVWFAVVLPAGLVALLDLAFLPILIVKIAQQLMKRPKPQNVLFVLFLSIVWAGNLMVHLEWMGITADTLDTGMRVGLLGPCSMIGVLGGRVTPGFTRNAMKRADLPEQAWPRSTEMLDKAGLVLAVILPLALLVGVPAVPVGGLAILSGGVQLVRLSRWSGRWTLNQPILLALHLGMAMLGLGLVLWGLAWLGSGDEVAALHLLGIGAVGGMTLAVMSRAVLGHTGRELIAPGPVAASYLLIAASAVLRWIGSELSGDLYFPLVVGSGLCWVLAFALYTVSVLPLVTAPRLPRVG</sequence>